<keyword evidence="9" id="KW-1185">Reference proteome</keyword>
<organism evidence="8 9">
    <name type="scientific">Helicobacter japonicus</name>
    <dbReference type="NCBI Taxonomy" id="425400"/>
    <lineage>
        <taxon>Bacteria</taxon>
        <taxon>Pseudomonadati</taxon>
        <taxon>Campylobacterota</taxon>
        <taxon>Epsilonproteobacteria</taxon>
        <taxon>Campylobacterales</taxon>
        <taxon>Helicobacteraceae</taxon>
        <taxon>Helicobacter</taxon>
    </lineage>
</organism>
<sequence>MKNSLTTKLIGIVLGIFIILISVISFFNYKNTVSQVDDVYSGLQQLALSSSFTTINITMNIEAQQHLKMLVDFLGELNQNDIVAQREILSDVAHLIQYPAVYITYENTGKTLTEYYNENGEHHIANTWDDVEDLRTRDWYIQTKKLNAPIVTSTYQSQSGKYAGKTLSTATIPFTKNGQFAGVIAVDIFVDGFQQRFINFERPELPSMEIFIADSAGHIFSRKHPLKNTESTPTPLEKALAEALKSSAKGNIEFNNFNNTKQIAYYRQFDFGWTIVAVANKSDYEDAINKSFIFSLLLAAVLLIVGATILSFILKAYLSPINRIKEGLLSFFAFINHETNNAPKLLKAQSQDEIGEMGRAINENIQKTQQGLDQDQALVTQSLQVIERAKQGYADTLIELKG</sequence>
<gene>
    <name evidence="8" type="ORF">LS65_009000</name>
</gene>
<dbReference type="Proteomes" id="UP000029707">
    <property type="component" value="Unassembled WGS sequence"/>
</dbReference>
<accession>A0A4U8THR6</accession>
<evidence type="ECO:0000256" key="2">
    <source>
        <dbReference type="ARBA" id="ARBA00022475"/>
    </source>
</evidence>
<dbReference type="RefSeq" id="WP_268903714.1">
    <property type="nucleotide sequence ID" value="NZ_JRMQ02000017.1"/>
</dbReference>
<evidence type="ECO:0000259" key="7">
    <source>
        <dbReference type="Pfam" id="PF02743"/>
    </source>
</evidence>
<dbReference type="InterPro" id="IPR033479">
    <property type="entry name" value="dCache_1"/>
</dbReference>
<dbReference type="EMBL" id="JRMQ02000017">
    <property type="protein sequence ID" value="TLD99799.1"/>
    <property type="molecule type" value="Genomic_DNA"/>
</dbReference>
<comment type="caution">
    <text evidence="8">The sequence shown here is derived from an EMBL/GenBank/DDBJ whole genome shotgun (WGS) entry which is preliminary data.</text>
</comment>
<dbReference type="Gene3D" id="3.30.450.20">
    <property type="entry name" value="PAS domain"/>
    <property type="match status" value="2"/>
</dbReference>
<name>A0A4U8THR6_9HELI</name>
<dbReference type="CDD" id="cd18774">
    <property type="entry name" value="PDC2_HK_sensor"/>
    <property type="match status" value="1"/>
</dbReference>
<feature type="domain" description="Cache" evidence="7">
    <location>
        <begin position="71"/>
        <end position="277"/>
    </location>
</feature>
<feature type="transmembrane region" description="Helical" evidence="6">
    <location>
        <begin position="292"/>
        <end position="314"/>
    </location>
</feature>
<dbReference type="CDD" id="cd12913">
    <property type="entry name" value="PDC1_MCP_like"/>
    <property type="match status" value="1"/>
</dbReference>
<comment type="subcellular location">
    <subcellularLocation>
        <location evidence="1">Cell membrane</location>
        <topology evidence="1">Multi-pass membrane protein</topology>
    </subcellularLocation>
</comment>
<evidence type="ECO:0000256" key="3">
    <source>
        <dbReference type="ARBA" id="ARBA00022692"/>
    </source>
</evidence>
<feature type="transmembrane region" description="Helical" evidence="6">
    <location>
        <begin position="9"/>
        <end position="29"/>
    </location>
</feature>
<evidence type="ECO:0000313" key="9">
    <source>
        <dbReference type="Proteomes" id="UP000029707"/>
    </source>
</evidence>
<proteinExistence type="predicted"/>
<keyword evidence="4 6" id="KW-1133">Transmembrane helix</keyword>
<evidence type="ECO:0000256" key="4">
    <source>
        <dbReference type="ARBA" id="ARBA00022989"/>
    </source>
</evidence>
<evidence type="ECO:0000256" key="1">
    <source>
        <dbReference type="ARBA" id="ARBA00004651"/>
    </source>
</evidence>
<reference evidence="8 9" key="1">
    <citation type="journal article" date="2014" name="Genome Announc.">
        <title>Draft genome sequences of eight enterohepatic helicobacter species isolated from both laboratory and wild rodents.</title>
        <authorList>
            <person name="Sheh A."/>
            <person name="Shen Z."/>
            <person name="Fox J.G."/>
        </authorList>
    </citation>
    <scope>NUCLEOTIDE SEQUENCE [LARGE SCALE GENOMIC DNA]</scope>
    <source>
        <strain evidence="8 9">MIT 01-6451</strain>
    </source>
</reference>
<protein>
    <submittedName>
        <fullName evidence="8">Methyl-accepting chemotaxis protein</fullName>
    </submittedName>
</protein>
<keyword evidence="3 6" id="KW-0812">Transmembrane</keyword>
<dbReference type="Gene3D" id="6.10.340.10">
    <property type="match status" value="1"/>
</dbReference>
<evidence type="ECO:0000256" key="5">
    <source>
        <dbReference type="ARBA" id="ARBA00023136"/>
    </source>
</evidence>
<evidence type="ECO:0000313" key="8">
    <source>
        <dbReference type="EMBL" id="TLD99799.1"/>
    </source>
</evidence>
<keyword evidence="2" id="KW-1003">Cell membrane</keyword>
<keyword evidence="5 6" id="KW-0472">Membrane</keyword>
<evidence type="ECO:0000256" key="6">
    <source>
        <dbReference type="SAM" id="Phobius"/>
    </source>
</evidence>
<dbReference type="GO" id="GO:0005886">
    <property type="term" value="C:plasma membrane"/>
    <property type="evidence" value="ECO:0007669"/>
    <property type="project" value="UniProtKB-SubCell"/>
</dbReference>
<dbReference type="Pfam" id="PF02743">
    <property type="entry name" value="dCache_1"/>
    <property type="match status" value="1"/>
</dbReference>
<feature type="non-terminal residue" evidence="8">
    <location>
        <position position="402"/>
    </location>
</feature>
<dbReference type="AlphaFoldDB" id="A0A4U8THR6"/>